<dbReference type="EMBL" id="VUOA01000006">
    <property type="protein sequence ID" value="KAA2242273.1"/>
    <property type="molecule type" value="Genomic_DNA"/>
</dbReference>
<name>A0A5B2VR64_9HYPH</name>
<reference evidence="4 5" key="1">
    <citation type="submission" date="2019-09" db="EMBL/GenBank/DDBJ databases">
        <title>Salinarimonas rosea gen. nov., sp. nov., a new member of the a-2 subgroup of the Proteobacteria.</title>
        <authorList>
            <person name="Liu J."/>
        </authorList>
    </citation>
    <scope>NUCLEOTIDE SEQUENCE [LARGE SCALE GENOMIC DNA]</scope>
    <source>
        <strain evidence="4 5">BN140002</strain>
    </source>
</reference>
<accession>A0A5B2VR64</accession>
<feature type="transmembrane region" description="Helical" evidence="2">
    <location>
        <begin position="83"/>
        <end position="104"/>
    </location>
</feature>
<feature type="compositionally biased region" description="Basic and acidic residues" evidence="1">
    <location>
        <begin position="1"/>
        <end position="21"/>
    </location>
</feature>
<evidence type="ECO:0000256" key="1">
    <source>
        <dbReference type="SAM" id="MobiDB-lite"/>
    </source>
</evidence>
<proteinExistence type="predicted"/>
<evidence type="ECO:0000256" key="2">
    <source>
        <dbReference type="SAM" id="Phobius"/>
    </source>
</evidence>
<dbReference type="Gene3D" id="3.30.1330.130">
    <property type="match status" value="1"/>
</dbReference>
<dbReference type="InterPro" id="IPR003814">
    <property type="entry name" value="FmdEsu_dom"/>
</dbReference>
<keyword evidence="5" id="KW-1185">Reference proteome</keyword>
<dbReference type="Proteomes" id="UP000323142">
    <property type="component" value="Unassembled WGS sequence"/>
</dbReference>
<keyword evidence="2" id="KW-0812">Transmembrane</keyword>
<evidence type="ECO:0000313" key="4">
    <source>
        <dbReference type="EMBL" id="KAA2242273.1"/>
    </source>
</evidence>
<feature type="region of interest" description="Disordered" evidence="1">
    <location>
        <begin position="1"/>
        <end position="39"/>
    </location>
</feature>
<dbReference type="OrthoDB" id="510583at2"/>
<dbReference type="Pfam" id="PF02663">
    <property type="entry name" value="FmdE"/>
    <property type="match status" value="1"/>
</dbReference>
<dbReference type="AlphaFoldDB" id="A0A5B2VR64"/>
<protein>
    <recommendedName>
        <fullName evidence="3">Formylmethanofuran dehydrogenase subunit E domain-containing protein</fullName>
    </recommendedName>
</protein>
<reference evidence="4 5" key="2">
    <citation type="submission" date="2019-09" db="EMBL/GenBank/DDBJ databases">
        <authorList>
            <person name="Jin C."/>
        </authorList>
    </citation>
    <scope>NUCLEOTIDE SEQUENCE [LARGE SCALE GENOMIC DNA]</scope>
    <source>
        <strain evidence="4 5">BN140002</strain>
    </source>
</reference>
<feature type="domain" description="Formylmethanofuran dehydrogenase subunit E" evidence="3">
    <location>
        <begin position="127"/>
        <end position="231"/>
    </location>
</feature>
<evidence type="ECO:0000259" key="3">
    <source>
        <dbReference type="Pfam" id="PF02663"/>
    </source>
</evidence>
<keyword evidence="2" id="KW-0472">Membrane</keyword>
<sequence length="259" mass="28294">MECSKGERLRPRANGCHDRGPPHLGQSRPRAFGHRSASVESLSNQLGRFRRLLDRRTECRGGRRSDREHRQGGRENRYVRRAFAVRTALITALVATLIGTAAHAHDPSFDRIPPQTREELIAAGKRVHGGFGTLVALGIRIGTDAAERLGAGPREVDVTYFDSPAAPCACIVDGITVATAASPGQRTLRIAPEPAGYGLLARVVIRHRRTGRAVEAAVPLEVLPGMSEVNAREEGVRWAYVMHADRDEHFTLTDLPAKP</sequence>
<evidence type="ECO:0000313" key="5">
    <source>
        <dbReference type="Proteomes" id="UP000323142"/>
    </source>
</evidence>
<gene>
    <name evidence="4" type="ORF">F0L46_03015</name>
</gene>
<organism evidence="4 5">
    <name type="scientific">Salinarimonas soli</name>
    <dbReference type="NCBI Taxonomy" id="1638099"/>
    <lineage>
        <taxon>Bacteria</taxon>
        <taxon>Pseudomonadati</taxon>
        <taxon>Pseudomonadota</taxon>
        <taxon>Alphaproteobacteria</taxon>
        <taxon>Hyphomicrobiales</taxon>
        <taxon>Salinarimonadaceae</taxon>
        <taxon>Salinarimonas</taxon>
    </lineage>
</organism>
<comment type="caution">
    <text evidence="4">The sequence shown here is derived from an EMBL/GenBank/DDBJ whole genome shotgun (WGS) entry which is preliminary data.</text>
</comment>
<dbReference type="SUPFAM" id="SSF143555">
    <property type="entry name" value="FwdE-like"/>
    <property type="match status" value="1"/>
</dbReference>
<keyword evidence="2" id="KW-1133">Transmembrane helix</keyword>